<accession>A0A6B8VG87</accession>
<dbReference type="GO" id="GO:0016746">
    <property type="term" value="F:acyltransferase activity"/>
    <property type="evidence" value="ECO:0007669"/>
    <property type="project" value="InterPro"/>
</dbReference>
<feature type="domain" description="Lsr2 dimerization" evidence="2">
    <location>
        <begin position="1"/>
        <end position="60"/>
    </location>
</feature>
<dbReference type="Gene3D" id="3.30.60.230">
    <property type="entry name" value="Lsr2, dimerization domain"/>
    <property type="match status" value="1"/>
</dbReference>
<dbReference type="Gene3D" id="4.10.320.10">
    <property type="entry name" value="E3-binding domain"/>
    <property type="match status" value="1"/>
</dbReference>
<dbReference type="InterPro" id="IPR055370">
    <property type="entry name" value="Lsr2_DNA-bd"/>
</dbReference>
<dbReference type="AlphaFoldDB" id="A0A6B8VG87"/>
<evidence type="ECO:0000259" key="2">
    <source>
        <dbReference type="Pfam" id="PF11774"/>
    </source>
</evidence>
<name>A0A6B8VG87_9CORY</name>
<dbReference type="KEGG" id="ckw:CKALI_11555"/>
<dbReference type="RefSeq" id="WP_156193472.1">
    <property type="nucleotide sequence ID" value="NZ_CP046452.1"/>
</dbReference>
<dbReference type="InterPro" id="IPR036625">
    <property type="entry name" value="E3-bd_dom_sf"/>
</dbReference>
<evidence type="ECO:0000256" key="1">
    <source>
        <dbReference type="ARBA" id="ARBA00023125"/>
    </source>
</evidence>
<organism evidence="4 5">
    <name type="scientific">Corynebacterium kalinowskii</name>
    <dbReference type="NCBI Taxonomy" id="2675216"/>
    <lineage>
        <taxon>Bacteria</taxon>
        <taxon>Bacillati</taxon>
        <taxon>Actinomycetota</taxon>
        <taxon>Actinomycetes</taxon>
        <taxon>Mycobacteriales</taxon>
        <taxon>Corynebacteriaceae</taxon>
        <taxon>Corynebacterium</taxon>
    </lineage>
</organism>
<evidence type="ECO:0000259" key="3">
    <source>
        <dbReference type="Pfam" id="PF23359"/>
    </source>
</evidence>
<reference evidence="5" key="1">
    <citation type="submission" date="2019-11" db="EMBL/GenBank/DDBJ databases">
        <title>Complete genome sequence of Corynebacterium kalinowskii 1959, a novel Corynebacterium species isolated from soil of a small paddock in Vilsendorf, Germany.</title>
        <authorList>
            <person name="Schaffert L."/>
            <person name="Ruwe M."/>
            <person name="Milse J."/>
            <person name="Hanuschka K."/>
            <person name="Ortseifen V."/>
            <person name="Droste J."/>
            <person name="Brandt D."/>
            <person name="Schlueter L."/>
            <person name="Kutter Y."/>
            <person name="Vinke S."/>
            <person name="Viehoefer P."/>
            <person name="Jacob L."/>
            <person name="Luebke N.-C."/>
            <person name="Schulte-Berndt E."/>
            <person name="Hain C."/>
            <person name="Linder M."/>
            <person name="Schmidt P."/>
            <person name="Wollenschlaeger L."/>
            <person name="Luttermann T."/>
            <person name="Thieme E."/>
            <person name="Hassa J."/>
            <person name="Haak M."/>
            <person name="Wittchen M."/>
            <person name="Mentz A."/>
            <person name="Persicke M."/>
            <person name="Busche T."/>
            <person name="Ruckert C."/>
        </authorList>
    </citation>
    <scope>NUCLEOTIDE SEQUENCE [LARGE SCALE GENOMIC DNA]</scope>
    <source>
        <strain evidence="5">1959</strain>
    </source>
</reference>
<evidence type="ECO:0000313" key="5">
    <source>
        <dbReference type="Proteomes" id="UP000427071"/>
    </source>
</evidence>
<keyword evidence="5" id="KW-1185">Reference proteome</keyword>
<gene>
    <name evidence="4" type="primary">lsr2</name>
    <name evidence="4" type="ORF">CKALI_11555</name>
</gene>
<dbReference type="Pfam" id="PF11774">
    <property type="entry name" value="Lsr2"/>
    <property type="match status" value="1"/>
</dbReference>
<dbReference type="Proteomes" id="UP000427071">
    <property type="component" value="Chromosome"/>
</dbReference>
<evidence type="ECO:0000313" key="4">
    <source>
        <dbReference type="EMBL" id="QGU03153.1"/>
    </source>
</evidence>
<dbReference type="InterPro" id="IPR042261">
    <property type="entry name" value="Lsr2-like_dimerization"/>
</dbReference>
<dbReference type="GO" id="GO:0003677">
    <property type="term" value="F:DNA binding"/>
    <property type="evidence" value="ECO:0007669"/>
    <property type="project" value="UniProtKB-KW"/>
</dbReference>
<sequence>MARREVIQFFDDLDNSPLTQDEVNVIKFSVNGNNYIIDLSAKNAAKFEAALQPYVKVARKDTGTARKTTNSPDPKLIREWAKSQGIEVAARGKLSNEIIEKYLAAH</sequence>
<feature type="domain" description="Lsr2 DNA-binding" evidence="3">
    <location>
        <begin position="70"/>
        <end position="105"/>
    </location>
</feature>
<dbReference type="InterPro" id="IPR024412">
    <property type="entry name" value="Lsr2_dim_dom"/>
</dbReference>
<keyword evidence="1" id="KW-0238">DNA-binding</keyword>
<dbReference type="EMBL" id="CP046452">
    <property type="protein sequence ID" value="QGU03153.1"/>
    <property type="molecule type" value="Genomic_DNA"/>
</dbReference>
<protein>
    <submittedName>
        <fullName evidence="4">Nucleoid-associated protein Lsr2</fullName>
    </submittedName>
</protein>
<dbReference type="Pfam" id="PF23359">
    <property type="entry name" value="Lsr2_DNA-bd"/>
    <property type="match status" value="1"/>
</dbReference>
<proteinExistence type="predicted"/>